<dbReference type="InterPro" id="IPR036388">
    <property type="entry name" value="WH-like_DNA-bd_sf"/>
</dbReference>
<dbReference type="Gene3D" id="1.10.10.10">
    <property type="entry name" value="Winged helix-like DNA-binding domain superfamily/Winged helix DNA-binding domain"/>
    <property type="match status" value="1"/>
</dbReference>
<sequence length="102" mass="11829">MSIPERKNNRGRIQIMGDVLGLATSGIRKTHIMYRANLSYEQVHMYLSELIERGLLVQNATDEGVVYRTTERGREFLYFYTKIVDFLDIPPQAGLEMPYLSK</sequence>
<dbReference type="InterPro" id="IPR036390">
    <property type="entry name" value="WH_DNA-bd_sf"/>
</dbReference>
<dbReference type="Proteomes" id="UP000027093">
    <property type="component" value="Chromosome"/>
</dbReference>
<dbReference type="STRING" id="926571.NVIE_011310"/>
<dbReference type="HOGENOM" id="CLU_159725_0_1_2"/>
<keyword evidence="3" id="KW-1185">Reference proteome</keyword>
<dbReference type="Pfam" id="PF14947">
    <property type="entry name" value="HTH_45"/>
    <property type="match status" value="1"/>
</dbReference>
<evidence type="ECO:0000313" key="2">
    <source>
        <dbReference type="EMBL" id="AIC15362.1"/>
    </source>
</evidence>
<feature type="domain" description="ArnR1-like winged helix-turn-helix" evidence="1">
    <location>
        <begin position="10"/>
        <end position="83"/>
    </location>
</feature>
<dbReference type="InterPro" id="IPR038723">
    <property type="entry name" value="ArnR1-like_HTH"/>
</dbReference>
<reference evidence="2 3" key="1">
    <citation type="journal article" date="2014" name="Int. J. Syst. Evol. Microbiol.">
        <title>Nitrososphaera viennensis gen. nov., sp. nov., an aerobic and mesophilic, ammonia-oxidizing archaeon from soil and a member of the archaeal phylum Thaumarchaeota.</title>
        <authorList>
            <person name="Stieglmeier M."/>
            <person name="Klingl A."/>
            <person name="Alves R.J."/>
            <person name="Rittmann S.K."/>
            <person name="Melcher M."/>
            <person name="Leisch N."/>
            <person name="Schleper C."/>
        </authorList>
    </citation>
    <scope>NUCLEOTIDE SEQUENCE [LARGE SCALE GENOMIC DNA]</scope>
    <source>
        <strain evidence="2">EN76</strain>
    </source>
</reference>
<dbReference type="OrthoDB" id="140255at2157"/>
<dbReference type="AlphaFoldDB" id="A0A060HQB0"/>
<protein>
    <recommendedName>
        <fullName evidence="1">ArnR1-like winged helix-turn-helix domain-containing protein</fullName>
    </recommendedName>
</protein>
<dbReference type="GeneID" id="74946389"/>
<dbReference type="KEGG" id="nvn:NVIE_011310"/>
<dbReference type="SUPFAM" id="SSF46785">
    <property type="entry name" value="Winged helix' DNA-binding domain"/>
    <property type="match status" value="1"/>
</dbReference>
<accession>A0A060HQB0</accession>
<gene>
    <name evidence="2" type="ORF">NVIE_011310</name>
</gene>
<name>A0A060HQB0_9ARCH</name>
<evidence type="ECO:0000259" key="1">
    <source>
        <dbReference type="Pfam" id="PF14947"/>
    </source>
</evidence>
<dbReference type="RefSeq" id="WP_075054384.1">
    <property type="nucleotide sequence ID" value="NZ_CP007536.1"/>
</dbReference>
<proteinExistence type="predicted"/>
<organism evidence="2 3">
    <name type="scientific">Nitrososphaera viennensis EN76</name>
    <dbReference type="NCBI Taxonomy" id="926571"/>
    <lineage>
        <taxon>Archaea</taxon>
        <taxon>Nitrososphaerota</taxon>
        <taxon>Nitrososphaeria</taxon>
        <taxon>Nitrososphaerales</taxon>
        <taxon>Nitrososphaeraceae</taxon>
        <taxon>Nitrososphaera</taxon>
    </lineage>
</organism>
<evidence type="ECO:0000313" key="3">
    <source>
        <dbReference type="Proteomes" id="UP000027093"/>
    </source>
</evidence>
<dbReference type="EMBL" id="CP007536">
    <property type="protein sequence ID" value="AIC15362.1"/>
    <property type="molecule type" value="Genomic_DNA"/>
</dbReference>